<accession>A0ABU2JUU5</accession>
<dbReference type="RefSeq" id="WP_311668833.1">
    <property type="nucleotide sequence ID" value="NZ_JAVREO010000012.1"/>
</dbReference>
<organism evidence="1 2">
    <name type="scientific">Streptomyces chisholmiae</name>
    <dbReference type="NCBI Taxonomy" id="3075540"/>
    <lineage>
        <taxon>Bacteria</taxon>
        <taxon>Bacillati</taxon>
        <taxon>Actinomycetota</taxon>
        <taxon>Actinomycetes</taxon>
        <taxon>Kitasatosporales</taxon>
        <taxon>Streptomycetaceae</taxon>
        <taxon>Streptomyces</taxon>
    </lineage>
</organism>
<sequence>MRYRAVLVAFFLVPTVGGVSNLLEALRAPTEVVCPGENVGENGEERPGPMRPGDTRCAVLDGSYSVASRTYAQQRLTQSLERRRAARDGALLLTFGAAGTLVSWRATRTPSPDRD</sequence>
<evidence type="ECO:0000313" key="2">
    <source>
        <dbReference type="Proteomes" id="UP001183410"/>
    </source>
</evidence>
<proteinExistence type="predicted"/>
<keyword evidence="2" id="KW-1185">Reference proteome</keyword>
<reference evidence="2" key="1">
    <citation type="submission" date="2023-07" db="EMBL/GenBank/DDBJ databases">
        <title>30 novel species of actinomycetes from the DSMZ collection.</title>
        <authorList>
            <person name="Nouioui I."/>
        </authorList>
    </citation>
    <scope>NUCLEOTIDE SEQUENCE [LARGE SCALE GENOMIC DNA]</scope>
    <source>
        <strain evidence="2">DSM 44915</strain>
    </source>
</reference>
<comment type="caution">
    <text evidence="1">The sequence shown here is derived from an EMBL/GenBank/DDBJ whole genome shotgun (WGS) entry which is preliminary data.</text>
</comment>
<evidence type="ECO:0008006" key="3">
    <source>
        <dbReference type="Google" id="ProtNLM"/>
    </source>
</evidence>
<protein>
    <recommendedName>
        <fullName evidence="3">Secreted protein</fullName>
    </recommendedName>
</protein>
<evidence type="ECO:0000313" key="1">
    <source>
        <dbReference type="EMBL" id="MDT0268751.1"/>
    </source>
</evidence>
<gene>
    <name evidence="1" type="ORF">RM844_20910</name>
</gene>
<name>A0ABU2JUU5_9ACTN</name>
<dbReference type="EMBL" id="JAVREO010000012">
    <property type="protein sequence ID" value="MDT0268751.1"/>
    <property type="molecule type" value="Genomic_DNA"/>
</dbReference>
<dbReference type="Proteomes" id="UP001183410">
    <property type="component" value="Unassembled WGS sequence"/>
</dbReference>